<dbReference type="InterPro" id="IPR012772">
    <property type="entry name" value="Ectoine_EctA"/>
</dbReference>
<evidence type="ECO:0000256" key="7">
    <source>
        <dbReference type="ARBA" id="ARBA00023315"/>
    </source>
</evidence>
<evidence type="ECO:0000256" key="8">
    <source>
        <dbReference type="ARBA" id="ARBA00048924"/>
    </source>
</evidence>
<evidence type="ECO:0000256" key="6">
    <source>
        <dbReference type="ARBA" id="ARBA00022679"/>
    </source>
</evidence>
<protein>
    <recommendedName>
        <fullName evidence="5 9">L-2,4-diaminobutyric acid acetyltransferase</fullName>
        <shortName evidence="9">DABA acetyltransferase</shortName>
        <ecNumber evidence="4 9">2.3.1.178</ecNumber>
    </recommendedName>
</protein>
<comment type="function">
    <text evidence="1 9">Catalyzes the acetylation of L-2,4-diaminobutyrate (DABA) to gamma-N-acetyl-alpha,gamma-diaminobutyric acid (ADABA) with acetyl coenzyme A.</text>
</comment>
<evidence type="ECO:0000256" key="4">
    <source>
        <dbReference type="ARBA" id="ARBA00012355"/>
    </source>
</evidence>
<evidence type="ECO:0000313" key="11">
    <source>
        <dbReference type="EMBL" id="QZT35406.1"/>
    </source>
</evidence>
<dbReference type="GO" id="GO:0033816">
    <property type="term" value="F:diaminobutyrate acetyltransferase activity"/>
    <property type="evidence" value="ECO:0007669"/>
    <property type="project" value="UniProtKB-EC"/>
</dbReference>
<dbReference type="Proteomes" id="UP000825179">
    <property type="component" value="Chromosome"/>
</dbReference>
<dbReference type="InterPro" id="IPR000182">
    <property type="entry name" value="GNAT_dom"/>
</dbReference>
<evidence type="ECO:0000259" key="10">
    <source>
        <dbReference type="PROSITE" id="PS51186"/>
    </source>
</evidence>
<organism evidence="11 12">
    <name type="scientific">Caldalkalibacillus thermarum (strain TA2.A1)</name>
    <dbReference type="NCBI Taxonomy" id="986075"/>
    <lineage>
        <taxon>Bacteria</taxon>
        <taxon>Bacillati</taxon>
        <taxon>Bacillota</taxon>
        <taxon>Bacilli</taxon>
        <taxon>Bacillales</taxon>
        <taxon>Bacillaceae</taxon>
        <taxon>Caldalkalibacillus</taxon>
    </lineage>
</organism>
<evidence type="ECO:0000256" key="1">
    <source>
        <dbReference type="ARBA" id="ARBA00003741"/>
    </source>
</evidence>
<keyword evidence="6 9" id="KW-0808">Transferase</keyword>
<evidence type="ECO:0000313" key="12">
    <source>
        <dbReference type="Proteomes" id="UP000825179"/>
    </source>
</evidence>
<proteinExistence type="inferred from homology"/>
<gene>
    <name evidence="9 11" type="primary">ectA</name>
    <name evidence="11" type="ORF">HUR95_10815</name>
</gene>
<dbReference type="CDD" id="cd04301">
    <property type="entry name" value="NAT_SF"/>
    <property type="match status" value="1"/>
</dbReference>
<dbReference type="EC" id="2.3.1.178" evidence="4 9"/>
<dbReference type="PANTHER" id="PTHR43072">
    <property type="entry name" value="N-ACETYLTRANSFERASE"/>
    <property type="match status" value="1"/>
</dbReference>
<dbReference type="GO" id="GO:0019491">
    <property type="term" value="P:ectoine biosynthetic process"/>
    <property type="evidence" value="ECO:0007669"/>
    <property type="project" value="InterPro"/>
</dbReference>
<dbReference type="EMBL" id="CP082237">
    <property type="protein sequence ID" value="QZT35406.1"/>
    <property type="molecule type" value="Genomic_DNA"/>
</dbReference>
<name>A0A8X8I7F9_CALTT</name>
<feature type="domain" description="N-acetyltransferase" evidence="10">
    <location>
        <begin position="4"/>
        <end position="160"/>
    </location>
</feature>
<evidence type="ECO:0000256" key="3">
    <source>
        <dbReference type="ARBA" id="ARBA00010712"/>
    </source>
</evidence>
<reference evidence="11 12" key="1">
    <citation type="journal article" date="2020" name="Extremophiles">
        <title>Genomic analysis of Caldalkalibacillus thermarum TA2.A1 reveals aerobic alkaliphilic metabolism and evolutionary hallmarks linking alkaliphilic bacteria and plant life.</title>
        <authorList>
            <person name="de Jong S.I."/>
            <person name="van den Broek M.A."/>
            <person name="Merkel A.Y."/>
            <person name="de la Torre Cortes P."/>
            <person name="Kalamorz F."/>
            <person name="Cook G.M."/>
            <person name="van Loosdrecht M.C.M."/>
            <person name="McMillan D.G.G."/>
        </authorList>
    </citation>
    <scope>NUCLEOTIDE SEQUENCE [LARGE SCALE GENOMIC DNA]</scope>
    <source>
        <strain evidence="11 12">TA2.A1</strain>
    </source>
</reference>
<accession>A0A8X8I7F9</accession>
<dbReference type="AlphaFoldDB" id="A0A8X8I7F9"/>
<sequence>MSTLTLRKPCLGDGAAIWSLVKETGTLDVNAAYTYLMMCRNFKDTCVVAELNNTVVGFVSAYLHPQKQDTLFVWQVAVSESQRGQGLATQMLHELFKRRTCQNIRFLETTISPSNKASQALFRKLARDFDTYCNVTTCFETDQFPDDHESEMLFIIRPFRKTGLKTN</sequence>
<keyword evidence="12" id="KW-1185">Reference proteome</keyword>
<evidence type="ECO:0000256" key="9">
    <source>
        <dbReference type="RuleBase" id="RU365045"/>
    </source>
</evidence>
<dbReference type="NCBIfam" id="TIGR02406">
    <property type="entry name" value="ectoine_EctA"/>
    <property type="match status" value="1"/>
</dbReference>
<comment type="similarity">
    <text evidence="3 9">Belongs to the acetyltransferase family. EctA subfamily.</text>
</comment>
<evidence type="ECO:0000256" key="5">
    <source>
        <dbReference type="ARBA" id="ARBA00017935"/>
    </source>
</evidence>
<comment type="pathway">
    <text evidence="2 9">Amine and polyamine biosynthesis; ectoine biosynthesis; L-ectoine from L-aspartate 4-semialdehyde: step 2/3.</text>
</comment>
<dbReference type="SUPFAM" id="SSF55729">
    <property type="entry name" value="Acyl-CoA N-acyltransferases (Nat)"/>
    <property type="match status" value="1"/>
</dbReference>
<evidence type="ECO:0000256" key="2">
    <source>
        <dbReference type="ARBA" id="ARBA00004978"/>
    </source>
</evidence>
<dbReference type="PROSITE" id="PS51186">
    <property type="entry name" value="GNAT"/>
    <property type="match status" value="1"/>
</dbReference>
<dbReference type="Pfam" id="PF00583">
    <property type="entry name" value="Acetyltransf_1"/>
    <property type="match status" value="1"/>
</dbReference>
<keyword evidence="7 9" id="KW-0012">Acyltransferase</keyword>
<dbReference type="InterPro" id="IPR016181">
    <property type="entry name" value="Acyl_CoA_acyltransferase"/>
</dbReference>
<dbReference type="Gene3D" id="3.40.630.30">
    <property type="match status" value="1"/>
</dbReference>
<dbReference type="KEGG" id="cthu:HUR95_10815"/>
<comment type="catalytic activity">
    <reaction evidence="8 9">
        <text>L-2,4-diaminobutanoate + acetyl-CoA = (2S)-4-acetamido-2-aminobutanoate + CoA + H(+)</text>
        <dbReference type="Rhea" id="RHEA:16901"/>
        <dbReference type="ChEBI" id="CHEBI:15378"/>
        <dbReference type="ChEBI" id="CHEBI:57287"/>
        <dbReference type="ChEBI" id="CHEBI:57288"/>
        <dbReference type="ChEBI" id="CHEBI:58761"/>
        <dbReference type="ChEBI" id="CHEBI:58929"/>
        <dbReference type="EC" id="2.3.1.178"/>
    </reaction>
</comment>